<dbReference type="InterPro" id="IPR036396">
    <property type="entry name" value="Cyt_P450_sf"/>
</dbReference>
<evidence type="ECO:0000256" key="5">
    <source>
        <dbReference type="ARBA" id="ARBA00022617"/>
    </source>
</evidence>
<comment type="cofactor">
    <cofactor evidence="1">
        <name>heme</name>
        <dbReference type="ChEBI" id="CHEBI:30413"/>
    </cofactor>
</comment>
<keyword evidence="14" id="KW-1185">Reference proteome</keyword>
<keyword evidence="11 13" id="KW-0503">Monooxygenase</keyword>
<reference evidence="13" key="1">
    <citation type="submission" date="2020-05" db="EMBL/GenBank/DDBJ databases">
        <title>Mycena genomes resolve the evolution of fungal bioluminescence.</title>
        <authorList>
            <person name="Tsai I.J."/>
        </authorList>
    </citation>
    <scope>NUCLEOTIDE SEQUENCE</scope>
    <source>
        <strain evidence="13">CCC161011</strain>
    </source>
</reference>
<keyword evidence="12" id="KW-0472">Membrane</keyword>
<dbReference type="GO" id="GO:0005506">
    <property type="term" value="F:iron ion binding"/>
    <property type="evidence" value="ECO:0007669"/>
    <property type="project" value="InterPro"/>
</dbReference>
<evidence type="ECO:0000313" key="14">
    <source>
        <dbReference type="Proteomes" id="UP000620124"/>
    </source>
</evidence>
<protein>
    <submittedName>
        <fullName evidence="13">Cytochrome P450 monooxygenase 23</fullName>
    </submittedName>
</protein>
<dbReference type="Gene3D" id="1.10.630.10">
    <property type="entry name" value="Cytochrome P450"/>
    <property type="match status" value="1"/>
</dbReference>
<evidence type="ECO:0000256" key="7">
    <source>
        <dbReference type="ARBA" id="ARBA00022723"/>
    </source>
</evidence>
<dbReference type="AlphaFoldDB" id="A0A8H6XSG8"/>
<gene>
    <name evidence="13" type="ORF">MVEN_01581400</name>
</gene>
<keyword evidence="6" id="KW-0812">Transmembrane</keyword>
<evidence type="ECO:0000256" key="2">
    <source>
        <dbReference type="ARBA" id="ARBA00004370"/>
    </source>
</evidence>
<keyword evidence="10" id="KW-0408">Iron</keyword>
<evidence type="ECO:0000256" key="1">
    <source>
        <dbReference type="ARBA" id="ARBA00001971"/>
    </source>
</evidence>
<evidence type="ECO:0000256" key="3">
    <source>
        <dbReference type="ARBA" id="ARBA00004721"/>
    </source>
</evidence>
<sequence>MIRWSAPPIDYNHDTQKCIRMQYFFSGTAFEQASLLDSGDPEGIVPHGSTYLKAFGLGSHVSPIISHIAKHIPGYSRILKFENFAHRAARRRLQNGPSFQDGISYLLDNDEGKPTIKVDDLPFESATILLGGAETTGATCILLVYFLMTHPKWYGLLSTELNEFFQDKDFNAQLLCVCQHPCPPPPRVVPPGGMEVNNRFVPGGTSVGVPVWTHHMDQEYFPLPNVFDPGRWIENSEFKGRDILFAFTAGPFNCAGSKLVYAQLRIFAAMLVTQLQFTPTAAFNAEKFWDAIRNFRATTFLEPLLVSVVPKDGHELEL</sequence>
<keyword evidence="5" id="KW-0349">Heme</keyword>
<keyword evidence="8" id="KW-1133">Transmembrane helix</keyword>
<evidence type="ECO:0000256" key="9">
    <source>
        <dbReference type="ARBA" id="ARBA00023002"/>
    </source>
</evidence>
<dbReference type="OrthoDB" id="6692864at2759"/>
<evidence type="ECO:0000256" key="12">
    <source>
        <dbReference type="ARBA" id="ARBA00023136"/>
    </source>
</evidence>
<dbReference type="InterPro" id="IPR050121">
    <property type="entry name" value="Cytochrome_P450_monoxygenase"/>
</dbReference>
<evidence type="ECO:0000256" key="8">
    <source>
        <dbReference type="ARBA" id="ARBA00022989"/>
    </source>
</evidence>
<dbReference type="GO" id="GO:0004497">
    <property type="term" value="F:monooxygenase activity"/>
    <property type="evidence" value="ECO:0007669"/>
    <property type="project" value="UniProtKB-KW"/>
</dbReference>
<dbReference type="Proteomes" id="UP000620124">
    <property type="component" value="Unassembled WGS sequence"/>
</dbReference>
<dbReference type="EMBL" id="JACAZI010000013">
    <property type="protein sequence ID" value="KAF7345622.1"/>
    <property type="molecule type" value="Genomic_DNA"/>
</dbReference>
<organism evidence="13 14">
    <name type="scientific">Mycena venus</name>
    <dbReference type="NCBI Taxonomy" id="2733690"/>
    <lineage>
        <taxon>Eukaryota</taxon>
        <taxon>Fungi</taxon>
        <taxon>Dikarya</taxon>
        <taxon>Basidiomycota</taxon>
        <taxon>Agaricomycotina</taxon>
        <taxon>Agaricomycetes</taxon>
        <taxon>Agaricomycetidae</taxon>
        <taxon>Agaricales</taxon>
        <taxon>Marasmiineae</taxon>
        <taxon>Mycenaceae</taxon>
        <taxon>Mycena</taxon>
    </lineage>
</organism>
<keyword evidence="9" id="KW-0560">Oxidoreductase</keyword>
<evidence type="ECO:0000256" key="11">
    <source>
        <dbReference type="ARBA" id="ARBA00023033"/>
    </source>
</evidence>
<proteinExistence type="inferred from homology"/>
<evidence type="ECO:0000256" key="10">
    <source>
        <dbReference type="ARBA" id="ARBA00023004"/>
    </source>
</evidence>
<comment type="pathway">
    <text evidence="3">Secondary metabolite biosynthesis; terpenoid biosynthesis.</text>
</comment>
<comment type="caution">
    <text evidence="13">The sequence shown here is derived from an EMBL/GenBank/DDBJ whole genome shotgun (WGS) entry which is preliminary data.</text>
</comment>
<dbReference type="GO" id="GO:0016705">
    <property type="term" value="F:oxidoreductase activity, acting on paired donors, with incorporation or reduction of molecular oxygen"/>
    <property type="evidence" value="ECO:0007669"/>
    <property type="project" value="InterPro"/>
</dbReference>
<dbReference type="GO" id="GO:0016020">
    <property type="term" value="C:membrane"/>
    <property type="evidence" value="ECO:0007669"/>
    <property type="project" value="UniProtKB-SubCell"/>
</dbReference>
<name>A0A8H6XSG8_9AGAR</name>
<evidence type="ECO:0000256" key="6">
    <source>
        <dbReference type="ARBA" id="ARBA00022692"/>
    </source>
</evidence>
<accession>A0A8H6XSG8</accession>
<dbReference type="Pfam" id="PF00067">
    <property type="entry name" value="p450"/>
    <property type="match status" value="2"/>
</dbReference>
<evidence type="ECO:0000313" key="13">
    <source>
        <dbReference type="EMBL" id="KAF7345622.1"/>
    </source>
</evidence>
<keyword evidence="7" id="KW-0479">Metal-binding</keyword>
<comment type="subcellular location">
    <subcellularLocation>
        <location evidence="2">Membrane</location>
    </subcellularLocation>
</comment>
<evidence type="ECO:0000256" key="4">
    <source>
        <dbReference type="ARBA" id="ARBA00010617"/>
    </source>
</evidence>
<dbReference type="GO" id="GO:0020037">
    <property type="term" value="F:heme binding"/>
    <property type="evidence" value="ECO:0007669"/>
    <property type="project" value="InterPro"/>
</dbReference>
<dbReference type="SUPFAM" id="SSF48264">
    <property type="entry name" value="Cytochrome P450"/>
    <property type="match status" value="1"/>
</dbReference>
<dbReference type="PANTHER" id="PTHR24305">
    <property type="entry name" value="CYTOCHROME P450"/>
    <property type="match status" value="1"/>
</dbReference>
<dbReference type="PANTHER" id="PTHR24305:SF166">
    <property type="entry name" value="CYTOCHROME P450 12A4, MITOCHONDRIAL-RELATED"/>
    <property type="match status" value="1"/>
</dbReference>
<dbReference type="InterPro" id="IPR001128">
    <property type="entry name" value="Cyt_P450"/>
</dbReference>
<comment type="similarity">
    <text evidence="4">Belongs to the cytochrome P450 family.</text>
</comment>